<evidence type="ECO:0000256" key="8">
    <source>
        <dbReference type="SAM" id="Phobius"/>
    </source>
</evidence>
<dbReference type="GO" id="GO:0005886">
    <property type="term" value="C:plasma membrane"/>
    <property type="evidence" value="ECO:0007669"/>
    <property type="project" value="TreeGrafter"/>
</dbReference>
<keyword evidence="3" id="KW-0813">Transport</keyword>
<dbReference type="InterPro" id="IPR031155">
    <property type="entry name" value="DUR"/>
</dbReference>
<dbReference type="PANTHER" id="PTHR46154:SF4">
    <property type="entry name" value="UREA ACTIVE TRANSPORTER"/>
    <property type="match status" value="1"/>
</dbReference>
<dbReference type="Gene3D" id="1.20.1730.10">
    <property type="entry name" value="Sodium/glucose cotransporter"/>
    <property type="match status" value="1"/>
</dbReference>
<evidence type="ECO:0000313" key="9">
    <source>
        <dbReference type="EMBL" id="MBS3061157.1"/>
    </source>
</evidence>
<proteinExistence type="inferred from homology"/>
<comment type="similarity">
    <text evidence="2 7">Belongs to the sodium:solute symporter (SSF) (TC 2.A.21) family.</text>
</comment>
<feature type="transmembrane region" description="Helical" evidence="8">
    <location>
        <begin position="78"/>
        <end position="96"/>
    </location>
</feature>
<evidence type="ECO:0000256" key="2">
    <source>
        <dbReference type="ARBA" id="ARBA00006434"/>
    </source>
</evidence>
<keyword evidence="5 8" id="KW-1133">Transmembrane helix</keyword>
<feature type="transmembrane region" description="Helical" evidence="8">
    <location>
        <begin position="186"/>
        <end position="207"/>
    </location>
</feature>
<feature type="transmembrane region" description="Helical" evidence="8">
    <location>
        <begin position="420"/>
        <end position="442"/>
    </location>
</feature>
<name>A0A8T4L3L8_9ARCH</name>
<reference evidence="9" key="1">
    <citation type="submission" date="2021-03" db="EMBL/GenBank/DDBJ databases">
        <authorList>
            <person name="Jaffe A."/>
        </authorList>
    </citation>
    <scope>NUCLEOTIDE SEQUENCE</scope>
    <source>
        <strain evidence="9">RIFCSPLOWO2_01_FULL_AR10_48_17</strain>
    </source>
</reference>
<evidence type="ECO:0000256" key="7">
    <source>
        <dbReference type="RuleBase" id="RU362091"/>
    </source>
</evidence>
<evidence type="ECO:0000256" key="4">
    <source>
        <dbReference type="ARBA" id="ARBA00022692"/>
    </source>
</evidence>
<organism evidence="9 10">
    <name type="scientific">Candidatus Iainarchaeum sp</name>
    <dbReference type="NCBI Taxonomy" id="3101447"/>
    <lineage>
        <taxon>Archaea</taxon>
        <taxon>Candidatus Iainarchaeota</taxon>
        <taxon>Candidatus Iainarchaeia</taxon>
        <taxon>Candidatus Iainarchaeales</taxon>
        <taxon>Candidatus Iainarchaeaceae</taxon>
        <taxon>Candidatus Iainarchaeum</taxon>
    </lineage>
</organism>
<sequence>MSFIGTTEGYGLLAGFGIAMILIIWFFTKHTDLSNDDFLLAGRNVSWWLGAPSIAASWIWAPALFISSQMAYELGLPGLFWFVFPNMIAVAIFYFLGPKIREKFPHGTTLPEYIGFKLGNARVHKIYFLGYGFYQLMSVAVQIFAGASLTFVLTGIPVEISMILISGIVLAYSWLSGLKSSIVTDFVQLAMIFVGILLVVPAALNASGGIQGVLSGLGGISGDHLNLFDPVVAFSFGIVTSIGLISGILADQQYWQRTFAFEKKAIRRGFLAGAVLFGIVPVSLGLLGFMGAGLGLTVPAGTDPSLIGVLTVAHLLPGILVCVFFVMLLAGLASTMDSGLCAFSSLYAVDVKKYTDSRDLSAPKTGMLIITFAGLAVALLTAHVPDFGLKQLWWIFNAVAAALVIPTILSLYWDKLSAKGVWYGVVLAFVFGLPAFVFANIIGNTSLIVASALFIVLINIATAWVFQKNNGRLTFSD</sequence>
<evidence type="ECO:0000256" key="5">
    <source>
        <dbReference type="ARBA" id="ARBA00022989"/>
    </source>
</evidence>
<keyword evidence="6 8" id="KW-0472">Membrane</keyword>
<feature type="transmembrane region" description="Helical" evidence="8">
    <location>
        <begin position="49"/>
        <end position="72"/>
    </location>
</feature>
<dbReference type="PANTHER" id="PTHR46154">
    <property type="match status" value="1"/>
</dbReference>
<dbReference type="PROSITE" id="PS50283">
    <property type="entry name" value="NA_SOLUT_SYMP_3"/>
    <property type="match status" value="1"/>
</dbReference>
<dbReference type="InterPro" id="IPR001734">
    <property type="entry name" value="Na/solute_symporter"/>
</dbReference>
<evidence type="ECO:0000313" key="10">
    <source>
        <dbReference type="Proteomes" id="UP000675968"/>
    </source>
</evidence>
<dbReference type="Pfam" id="PF00474">
    <property type="entry name" value="SSF"/>
    <property type="match status" value="1"/>
</dbReference>
<dbReference type="AlphaFoldDB" id="A0A8T4L3L8"/>
<reference evidence="9" key="2">
    <citation type="submission" date="2021-05" db="EMBL/GenBank/DDBJ databases">
        <title>Protein family content uncovers lineage relationships and bacterial pathway maintenance mechanisms in DPANN archaea.</title>
        <authorList>
            <person name="Castelle C.J."/>
            <person name="Meheust R."/>
            <person name="Jaffe A.L."/>
            <person name="Seitz K."/>
            <person name="Gong X."/>
            <person name="Baker B.J."/>
            <person name="Banfield J.F."/>
        </authorList>
    </citation>
    <scope>NUCLEOTIDE SEQUENCE</scope>
    <source>
        <strain evidence="9">RIFCSPLOWO2_01_FULL_AR10_48_17</strain>
    </source>
</reference>
<dbReference type="InterPro" id="IPR038377">
    <property type="entry name" value="Na/Glc_symporter_sf"/>
</dbReference>
<dbReference type="Proteomes" id="UP000675968">
    <property type="component" value="Unassembled WGS sequence"/>
</dbReference>
<feature type="transmembrane region" description="Helical" evidence="8">
    <location>
        <begin position="270"/>
        <end position="294"/>
    </location>
</feature>
<feature type="transmembrane region" description="Helical" evidence="8">
    <location>
        <begin position="126"/>
        <end position="145"/>
    </location>
</feature>
<feature type="transmembrane region" description="Helical" evidence="8">
    <location>
        <begin position="151"/>
        <end position="174"/>
    </location>
</feature>
<evidence type="ECO:0000256" key="1">
    <source>
        <dbReference type="ARBA" id="ARBA00004141"/>
    </source>
</evidence>
<evidence type="ECO:0008006" key="11">
    <source>
        <dbReference type="Google" id="ProtNLM"/>
    </source>
</evidence>
<keyword evidence="4 8" id="KW-0812">Transmembrane</keyword>
<feature type="transmembrane region" description="Helical" evidence="8">
    <location>
        <begin position="227"/>
        <end position="249"/>
    </location>
</feature>
<evidence type="ECO:0000256" key="3">
    <source>
        <dbReference type="ARBA" id="ARBA00022448"/>
    </source>
</evidence>
<feature type="transmembrane region" description="Helical" evidence="8">
    <location>
        <begin position="391"/>
        <end position="413"/>
    </location>
</feature>
<dbReference type="EMBL" id="JAGVWC010000008">
    <property type="protein sequence ID" value="MBS3061157.1"/>
    <property type="molecule type" value="Genomic_DNA"/>
</dbReference>
<feature type="transmembrane region" description="Helical" evidence="8">
    <location>
        <begin position="306"/>
        <end position="330"/>
    </location>
</feature>
<gene>
    <name evidence="9" type="ORF">J4215_01080</name>
</gene>
<feature type="transmembrane region" description="Helical" evidence="8">
    <location>
        <begin position="12"/>
        <end position="28"/>
    </location>
</feature>
<comment type="subcellular location">
    <subcellularLocation>
        <location evidence="1">Membrane</location>
        <topology evidence="1">Multi-pass membrane protein</topology>
    </subcellularLocation>
</comment>
<evidence type="ECO:0000256" key="6">
    <source>
        <dbReference type="ARBA" id="ARBA00023136"/>
    </source>
</evidence>
<feature type="transmembrane region" description="Helical" evidence="8">
    <location>
        <begin position="367"/>
        <end position="385"/>
    </location>
</feature>
<accession>A0A8T4L3L8</accession>
<comment type="caution">
    <text evidence="9">The sequence shown here is derived from an EMBL/GenBank/DDBJ whole genome shotgun (WGS) entry which is preliminary data.</text>
</comment>
<dbReference type="GO" id="GO:0015204">
    <property type="term" value="F:urea transmembrane transporter activity"/>
    <property type="evidence" value="ECO:0007669"/>
    <property type="project" value="InterPro"/>
</dbReference>
<protein>
    <recommendedName>
        <fullName evidence="11">Sodium:solute symporter family protein</fullName>
    </recommendedName>
</protein>
<feature type="transmembrane region" description="Helical" evidence="8">
    <location>
        <begin position="448"/>
        <end position="466"/>
    </location>
</feature>